<accession>A0A0G0N8N6</accession>
<dbReference type="Pfam" id="PF13229">
    <property type="entry name" value="Beta_helix"/>
    <property type="match status" value="1"/>
</dbReference>
<organism evidence="4 5">
    <name type="scientific">Candidatus Wolfebacteria bacterium GW2011_GWC2_39_22</name>
    <dbReference type="NCBI Taxonomy" id="1619013"/>
    <lineage>
        <taxon>Bacteria</taxon>
        <taxon>Candidatus Wolfeibacteriota</taxon>
    </lineage>
</organism>
<dbReference type="AlphaFoldDB" id="A0A0G0N8N6"/>
<evidence type="ECO:0000313" key="5">
    <source>
        <dbReference type="Proteomes" id="UP000034665"/>
    </source>
</evidence>
<dbReference type="EMBL" id="LBWR01000006">
    <property type="protein sequence ID" value="KKR11808.1"/>
    <property type="molecule type" value="Genomic_DNA"/>
</dbReference>
<dbReference type="SMART" id="SM00710">
    <property type="entry name" value="PbH1"/>
    <property type="match status" value="7"/>
</dbReference>
<sequence length="318" mass="34312">MKKTLLFSLFSVLIISLASASQASAYDIYVNQASSSETENGTQTDPFKTITAATAKAETMPDGQRNIFIANGTYTENLVLAASMSLTGENKNTTIINGNGENHTLEITATSDISNLTVSEGYVGIYIDKNAGAKIKSCKISKTEKMGIEIEESSTSNSNKVTVTKSDISKNEGKGFYIKKRKILIEDSTVEDNDEEGIDIRSGVKGTIKKNTIAKNGESGIELVTGKSGLKITSNKIKNNSASGISNQFYKESKKIGDIQISKNRIQKNDNYGVQCATPSGGNVPNNYWTKSIDLSKNIFSNNGSIFAKRCGFIIAKK</sequence>
<dbReference type="GO" id="GO:0006511">
    <property type="term" value="P:ubiquitin-dependent protein catabolic process"/>
    <property type="evidence" value="ECO:0007669"/>
    <property type="project" value="TreeGrafter"/>
</dbReference>
<dbReference type="InterPro" id="IPR006626">
    <property type="entry name" value="PbH1"/>
</dbReference>
<dbReference type="InterPro" id="IPR039448">
    <property type="entry name" value="Beta_helix"/>
</dbReference>
<keyword evidence="1" id="KW-0677">Repeat</keyword>
<feature type="chain" id="PRO_5002533660" description="Right handed beta helix domain-containing protein" evidence="2">
    <location>
        <begin position="26"/>
        <end position="318"/>
    </location>
</feature>
<name>A0A0G0N8N6_9BACT</name>
<evidence type="ECO:0000313" key="4">
    <source>
        <dbReference type="EMBL" id="KKR11808.1"/>
    </source>
</evidence>
<dbReference type="PANTHER" id="PTHR22990:SF15">
    <property type="entry name" value="F-BOX ONLY PROTEIN 10"/>
    <property type="match status" value="1"/>
</dbReference>
<dbReference type="Proteomes" id="UP000034665">
    <property type="component" value="Unassembled WGS sequence"/>
</dbReference>
<dbReference type="STRING" id="1619013.UT41_C0006G0003"/>
<evidence type="ECO:0000256" key="1">
    <source>
        <dbReference type="ARBA" id="ARBA00022737"/>
    </source>
</evidence>
<dbReference type="Gene3D" id="2.160.20.10">
    <property type="entry name" value="Single-stranded right-handed beta-helix, Pectin lyase-like"/>
    <property type="match status" value="1"/>
</dbReference>
<dbReference type="InterPro" id="IPR051550">
    <property type="entry name" value="SCF-Subunits/Alg-Epimerases"/>
</dbReference>
<dbReference type="InterPro" id="IPR011050">
    <property type="entry name" value="Pectin_lyase_fold/virulence"/>
</dbReference>
<evidence type="ECO:0000259" key="3">
    <source>
        <dbReference type="Pfam" id="PF13229"/>
    </source>
</evidence>
<dbReference type="PANTHER" id="PTHR22990">
    <property type="entry name" value="F-BOX ONLY PROTEIN"/>
    <property type="match status" value="1"/>
</dbReference>
<protein>
    <recommendedName>
        <fullName evidence="3">Right handed beta helix domain-containing protein</fullName>
    </recommendedName>
</protein>
<proteinExistence type="predicted"/>
<keyword evidence="2" id="KW-0732">Signal</keyword>
<gene>
    <name evidence="4" type="ORF">UT41_C0006G0003</name>
</gene>
<dbReference type="SUPFAM" id="SSF51126">
    <property type="entry name" value="Pectin lyase-like"/>
    <property type="match status" value="1"/>
</dbReference>
<evidence type="ECO:0000256" key="2">
    <source>
        <dbReference type="SAM" id="SignalP"/>
    </source>
</evidence>
<feature type="signal peptide" evidence="2">
    <location>
        <begin position="1"/>
        <end position="25"/>
    </location>
</feature>
<dbReference type="InterPro" id="IPR012334">
    <property type="entry name" value="Pectin_lyas_fold"/>
</dbReference>
<feature type="domain" description="Right handed beta helix" evidence="3">
    <location>
        <begin position="157"/>
        <end position="291"/>
    </location>
</feature>
<reference evidence="4 5" key="1">
    <citation type="journal article" date="2015" name="Nature">
        <title>rRNA introns, odd ribosomes, and small enigmatic genomes across a large radiation of phyla.</title>
        <authorList>
            <person name="Brown C.T."/>
            <person name="Hug L.A."/>
            <person name="Thomas B.C."/>
            <person name="Sharon I."/>
            <person name="Castelle C.J."/>
            <person name="Singh A."/>
            <person name="Wilkins M.J."/>
            <person name="Williams K.H."/>
            <person name="Banfield J.F."/>
        </authorList>
    </citation>
    <scope>NUCLEOTIDE SEQUENCE [LARGE SCALE GENOMIC DNA]</scope>
</reference>
<comment type="caution">
    <text evidence="4">The sequence shown here is derived from an EMBL/GenBank/DDBJ whole genome shotgun (WGS) entry which is preliminary data.</text>
</comment>